<feature type="compositionally biased region" description="Polar residues" evidence="1">
    <location>
        <begin position="1"/>
        <end position="24"/>
    </location>
</feature>
<sequence length="437" mass="49556">MSQIVLNGNASSQTSLGYPRNGNQIEVAKRLTSSGTLTDDTEGSERRMSSSMLDISSHTRLKSSYQKAIKQYLNRDFCTAWRSVIGLIDDITQPGSELFKHSPRQTTLEVQSLKVNIFRLYLSLTDLLLKDLSNSSASTGTFPAEVGSFPDMSLAQRLTIRDTFLRGAVFDQMMVIYSHDVRSADPDLVLMCFIIEISNGISLGLLKEQVSSVLEENPLPVLPEGGSVKKDEGFERISEFYVKHILVKQNQVDEARTFIGHRYALNDTLAAKALDDLAEAVRLQAEEERSASDRKRQEEKQRMHAKKQQLEQGRKEEERRRRQHEERALKVDREPEENRLNNKRPHPEVHRTGFGAHLYLSIKEALFPAHLSSSGLLERLARPTFALAVLVSLSFSLKNMASTQQWKRMIARLRFLLVLLLFKLKEAASMAFSVTYI</sequence>
<reference evidence="2" key="2">
    <citation type="submission" date="2014-02" db="EMBL/GenBank/DDBJ databases">
        <title>Complete DNA sequence of /Kuraishia capsulata/ illustrates novel genomic features among budding yeasts (/Saccharomycotina/).</title>
        <authorList>
            <person name="Morales L."/>
            <person name="Noel B."/>
            <person name="Porcel B."/>
            <person name="Marcet-Houben M."/>
            <person name="Hullo M-F."/>
            <person name="Sacerdot C."/>
            <person name="Tekaia F."/>
            <person name="Leh-Louis V."/>
            <person name="Despons L."/>
            <person name="Khanna V."/>
            <person name="Aury J-M."/>
            <person name="Barbe V."/>
            <person name="Couloux A."/>
            <person name="Labadie K."/>
            <person name="Pelletier E."/>
            <person name="Souciet J-L."/>
            <person name="Boekhout T."/>
            <person name="Gabaldon T."/>
            <person name="Wincker P."/>
            <person name="Dujon B."/>
        </authorList>
    </citation>
    <scope>NUCLEOTIDE SEQUENCE</scope>
    <source>
        <strain evidence="2">CBS 1993</strain>
    </source>
</reference>
<organism evidence="2 3">
    <name type="scientific">Kuraishia capsulata CBS 1993</name>
    <dbReference type="NCBI Taxonomy" id="1382522"/>
    <lineage>
        <taxon>Eukaryota</taxon>
        <taxon>Fungi</taxon>
        <taxon>Dikarya</taxon>
        <taxon>Ascomycota</taxon>
        <taxon>Saccharomycotina</taxon>
        <taxon>Pichiomycetes</taxon>
        <taxon>Pichiales</taxon>
        <taxon>Pichiaceae</taxon>
        <taxon>Kuraishia</taxon>
    </lineage>
</organism>
<dbReference type="Proteomes" id="UP000019384">
    <property type="component" value="Unassembled WGS sequence"/>
</dbReference>
<reference evidence="2" key="1">
    <citation type="submission" date="2013-12" db="EMBL/GenBank/DDBJ databases">
        <authorList>
            <person name="Genoscope - CEA"/>
        </authorList>
    </citation>
    <scope>NUCLEOTIDE SEQUENCE</scope>
    <source>
        <strain evidence="2">CBS 1993</strain>
    </source>
</reference>
<dbReference type="EMBL" id="HG793128">
    <property type="protein sequence ID" value="CDK27245.1"/>
    <property type="molecule type" value="Genomic_DNA"/>
</dbReference>
<proteinExistence type="predicted"/>
<dbReference type="GeneID" id="34520629"/>
<feature type="region of interest" description="Disordered" evidence="1">
    <location>
        <begin position="1"/>
        <end position="51"/>
    </location>
</feature>
<feature type="region of interest" description="Disordered" evidence="1">
    <location>
        <begin position="285"/>
        <end position="348"/>
    </location>
</feature>
<evidence type="ECO:0000313" key="3">
    <source>
        <dbReference type="Proteomes" id="UP000019384"/>
    </source>
</evidence>
<dbReference type="OrthoDB" id="3981028at2759"/>
<protein>
    <submittedName>
        <fullName evidence="2">Uncharacterized protein</fullName>
    </submittedName>
</protein>
<dbReference type="RefSeq" id="XP_022459241.1">
    <property type="nucleotide sequence ID" value="XM_022601616.1"/>
</dbReference>
<gene>
    <name evidence="2" type="ORF">KUCA_T00003223001</name>
</gene>
<evidence type="ECO:0000313" key="2">
    <source>
        <dbReference type="EMBL" id="CDK27245.1"/>
    </source>
</evidence>
<evidence type="ECO:0000256" key="1">
    <source>
        <dbReference type="SAM" id="MobiDB-lite"/>
    </source>
</evidence>
<dbReference type="HOGENOM" id="CLU_627086_0_0_1"/>
<accession>W6MWD3</accession>
<name>W6MWD3_9ASCO</name>
<keyword evidence="3" id="KW-1185">Reference proteome</keyword>
<dbReference type="AlphaFoldDB" id="W6MWD3"/>